<feature type="domain" description="Cyclin-like" evidence="2">
    <location>
        <begin position="8"/>
        <end position="84"/>
    </location>
</feature>
<feature type="domain" description="Cyclin C-terminal" evidence="3">
    <location>
        <begin position="13"/>
        <end position="118"/>
    </location>
</feature>
<evidence type="ECO:0000259" key="3">
    <source>
        <dbReference type="SMART" id="SM01332"/>
    </source>
</evidence>
<accession>A0A7R9FIS9</accession>
<evidence type="ECO:0000313" key="4">
    <source>
        <dbReference type="EMBL" id="CAD7453561.1"/>
    </source>
</evidence>
<evidence type="ECO:0008006" key="5">
    <source>
        <dbReference type="Google" id="ProtNLM"/>
    </source>
</evidence>
<feature type="compositionally biased region" description="Acidic residues" evidence="1">
    <location>
        <begin position="111"/>
        <end position="138"/>
    </location>
</feature>
<dbReference type="Pfam" id="PF02984">
    <property type="entry name" value="Cyclin_C"/>
    <property type="match status" value="1"/>
</dbReference>
<dbReference type="SUPFAM" id="SSF47954">
    <property type="entry name" value="Cyclin-like"/>
    <property type="match status" value="1"/>
</dbReference>
<proteinExistence type="predicted"/>
<dbReference type="InterPro" id="IPR004367">
    <property type="entry name" value="Cyclin_C-dom"/>
</dbReference>
<dbReference type="SMART" id="SM00385">
    <property type="entry name" value="CYCLIN"/>
    <property type="match status" value="1"/>
</dbReference>
<dbReference type="AlphaFoldDB" id="A0A7R9FIS9"/>
<dbReference type="Gene3D" id="1.10.472.10">
    <property type="entry name" value="Cyclin-like"/>
    <property type="match status" value="1"/>
</dbReference>
<dbReference type="InterPro" id="IPR013763">
    <property type="entry name" value="Cyclin-like_dom"/>
</dbReference>
<sequence>MLGIEPWNLASPEQHAMAKYLMELCLVEYDMCHYAPSMIAAAALYLSLSIINNPCMKPVWTKSIQHYSRYNVGEVKPVAQKMAAVIKKLDSSKLERIRALFDEVAVEDLFDSEDKEEDDNVEQSDYDTDSEQEPDDDCSVAKQGKLTMDPTSRAEAASDSGVLTRSMVYSLNKEGLILELGKRGLQCSLDTTVVRLQAILLGILTEGEASDDPEGVGLVDRQAVPVRAEATIDLSHTLGTLLSESESLVANVPIVVTN</sequence>
<dbReference type="EMBL" id="OE000356">
    <property type="protein sequence ID" value="CAD7453561.1"/>
    <property type="molecule type" value="Genomic_DNA"/>
</dbReference>
<gene>
    <name evidence="4" type="ORF">TTEB3V08_LOCUS1691</name>
</gene>
<evidence type="ECO:0000259" key="2">
    <source>
        <dbReference type="SMART" id="SM00385"/>
    </source>
</evidence>
<evidence type="ECO:0000256" key="1">
    <source>
        <dbReference type="SAM" id="MobiDB-lite"/>
    </source>
</evidence>
<feature type="region of interest" description="Disordered" evidence="1">
    <location>
        <begin position="111"/>
        <end position="159"/>
    </location>
</feature>
<dbReference type="InterPro" id="IPR036915">
    <property type="entry name" value="Cyclin-like_sf"/>
</dbReference>
<dbReference type="SMART" id="SM01332">
    <property type="entry name" value="Cyclin_C"/>
    <property type="match status" value="1"/>
</dbReference>
<name>A0A7R9FIS9_9NEOP</name>
<organism evidence="4">
    <name type="scientific">Timema tahoe</name>
    <dbReference type="NCBI Taxonomy" id="61484"/>
    <lineage>
        <taxon>Eukaryota</taxon>
        <taxon>Metazoa</taxon>
        <taxon>Ecdysozoa</taxon>
        <taxon>Arthropoda</taxon>
        <taxon>Hexapoda</taxon>
        <taxon>Insecta</taxon>
        <taxon>Pterygota</taxon>
        <taxon>Neoptera</taxon>
        <taxon>Polyneoptera</taxon>
        <taxon>Phasmatodea</taxon>
        <taxon>Timematodea</taxon>
        <taxon>Timematoidea</taxon>
        <taxon>Timematidae</taxon>
        <taxon>Timema</taxon>
    </lineage>
</organism>
<protein>
    <recommendedName>
        <fullName evidence="5">Cyclin C-terminal domain-containing protein</fullName>
    </recommendedName>
</protein>
<reference evidence="4" key="1">
    <citation type="submission" date="2020-11" db="EMBL/GenBank/DDBJ databases">
        <authorList>
            <person name="Tran Van P."/>
        </authorList>
    </citation>
    <scope>NUCLEOTIDE SEQUENCE</scope>
</reference>